<keyword evidence="4 6" id="KW-1133">Transmembrane helix</keyword>
<dbReference type="Gene3D" id="1.10.238.10">
    <property type="entry name" value="EF-hand"/>
    <property type="match status" value="1"/>
</dbReference>
<dbReference type="GO" id="GO:0005509">
    <property type="term" value="F:calcium ion binding"/>
    <property type="evidence" value="ECO:0007669"/>
    <property type="project" value="InterPro"/>
</dbReference>
<dbReference type="InterPro" id="IPR011992">
    <property type="entry name" value="EF-hand-dom_pair"/>
</dbReference>
<reference evidence="8 9" key="1">
    <citation type="submission" date="2016-02" db="EMBL/GenBank/DDBJ databases">
        <title>Genome analysis of coral dinoflagellate symbionts highlights evolutionary adaptations to a symbiotic lifestyle.</title>
        <authorList>
            <person name="Aranda M."/>
            <person name="Li Y."/>
            <person name="Liew Y.J."/>
            <person name="Baumgarten S."/>
            <person name="Simakov O."/>
            <person name="Wilson M."/>
            <person name="Piel J."/>
            <person name="Ashoor H."/>
            <person name="Bougouffa S."/>
            <person name="Bajic V.B."/>
            <person name="Ryu T."/>
            <person name="Ravasi T."/>
            <person name="Bayer T."/>
            <person name="Micklem G."/>
            <person name="Kim H."/>
            <person name="Bhak J."/>
            <person name="Lajeunesse T.C."/>
            <person name="Voolstra C.R."/>
        </authorList>
    </citation>
    <scope>NUCLEOTIDE SEQUENCE [LARGE SCALE GENOMIC DNA]</scope>
    <source>
        <strain evidence="8 9">CCMP2467</strain>
    </source>
</reference>
<keyword evidence="8" id="KW-0813">Transport</keyword>
<evidence type="ECO:0000256" key="6">
    <source>
        <dbReference type="SAM" id="Phobius"/>
    </source>
</evidence>
<sequence>MEGIVAEWDVDKRCGKIKKHRFDKKWFFVHYKAIMDGDTLNRGSIVTFATKTVRNKGYGVQEQASDVHGGFWSKSRGHLEKLGFDAGVQSPLAAQLIARDFADSETVSLRQRGRVGGYSKLKDGTAAALQLPIYAPKPPGYKLEKDEWEPSASGPHAEIYERLSQMLASSEFEHVECLTDRNNLMKLLTFLDSERHITDDRFIFKIDAQFKNGMLVLERVDLNDPQTGMPINHVLSYGFAYEREITTSSLQVDAAAAPDMQELMEIKTGNIKYRDAWYGWKKAAIQMHLGGSAKLVMGWHDKGEFQHEDVLSFEDVQLKAESYDKKFGALAKLLRRIREISKMYEGLELIYSPPERGELGSEAELFVYGNLRWEFLPSSGSNYVRLFCGANRAQTGPALSLRSCACLQRTATESAQVPADLWRIQAVERDGELCRKRVSRVPLGMALSEDDFEHLLGQLHTAHVLEVQRLREQVRGFQRASSKERMRSEAEAEDEVRRNFQEEEIRADAPDELEVDSKVWSQGKKRGLKRQKKWRSSSDLQWQGQLRPFLAKCIKRPAVDCTMSFLIFCNALIFAVEAQYRGFEFADAANFRGAPNGQQLWHGVEGVFATLELVFGIIFTIEVCLRLFAEGLGFWKEAWNWLDAMVISVWLVENLVEDLPVNSQILRLGRIFRLLRLLNLVRKIQEFDPLFLMTTAVRSSMTVLGWSMALLFVCHLLLALLVQQILFGYYFDAESDDPEGQQRVFMYFGTFTRSFLSLFELTLANWAPVCRVLLEEVNEWWVIFCLLHKLTVGFAVVGVINAVLMQETFKVAYLDDTVMVREKMRTMRAHVAKMSELFHEADTSGDGKLDLNEFKQILKKQEVRVWLSAMELDVSHPEELFKMLNTAGDGRLSADELVQGVSRLRGAGRAQEMRKILETSEYMKRMLADMSKTPGVYRNRSDASTDFSTELSASNQLSVCHAALQLALLFGAAAGAHALDAGKSVQEALISPLAAGLAKAGGVQLFNHVTRLVKVV</sequence>
<dbReference type="PANTHER" id="PTHR10037">
    <property type="entry name" value="VOLTAGE-GATED CATION CHANNEL CALCIUM AND SODIUM"/>
    <property type="match status" value="1"/>
</dbReference>
<feature type="domain" description="EF-hand" evidence="7">
    <location>
        <begin position="829"/>
        <end position="864"/>
    </location>
</feature>
<dbReference type="PROSITE" id="PS00018">
    <property type="entry name" value="EF_HAND_1"/>
    <property type="match status" value="1"/>
</dbReference>
<gene>
    <name evidence="8" type="primary">Scn11a</name>
    <name evidence="8" type="ORF">AK812_SmicGene4717</name>
</gene>
<evidence type="ECO:0000256" key="1">
    <source>
        <dbReference type="ARBA" id="ARBA00004141"/>
    </source>
</evidence>
<dbReference type="SUPFAM" id="SSF81324">
    <property type="entry name" value="Voltage-gated potassium channels"/>
    <property type="match status" value="1"/>
</dbReference>
<evidence type="ECO:0000313" key="8">
    <source>
        <dbReference type="EMBL" id="OLQ11420.1"/>
    </source>
</evidence>
<dbReference type="Pfam" id="PF00520">
    <property type="entry name" value="Ion_trans"/>
    <property type="match status" value="1"/>
</dbReference>
<accession>A0A1Q9EVH1</accession>
<evidence type="ECO:0000313" key="9">
    <source>
        <dbReference type="Proteomes" id="UP000186817"/>
    </source>
</evidence>
<evidence type="ECO:0000256" key="4">
    <source>
        <dbReference type="ARBA" id="ARBA00022989"/>
    </source>
</evidence>
<dbReference type="SMART" id="SM00054">
    <property type="entry name" value="EFh"/>
    <property type="match status" value="2"/>
</dbReference>
<keyword evidence="5 6" id="KW-0472">Membrane</keyword>
<comment type="caution">
    <text evidence="8">The sequence shown here is derived from an EMBL/GenBank/DDBJ whole genome shotgun (WGS) entry which is preliminary data.</text>
</comment>
<dbReference type="AlphaFoldDB" id="A0A1Q9EVH1"/>
<dbReference type="PANTHER" id="PTHR10037:SF62">
    <property type="entry name" value="SODIUM CHANNEL PROTEIN 60E"/>
    <property type="match status" value="1"/>
</dbReference>
<dbReference type="Gene3D" id="1.20.120.350">
    <property type="entry name" value="Voltage-gated potassium channels. Chain C"/>
    <property type="match status" value="1"/>
</dbReference>
<proteinExistence type="predicted"/>
<keyword evidence="2 6" id="KW-0812">Transmembrane</keyword>
<dbReference type="GO" id="GO:0001518">
    <property type="term" value="C:voltage-gated sodium channel complex"/>
    <property type="evidence" value="ECO:0007669"/>
    <property type="project" value="TreeGrafter"/>
</dbReference>
<dbReference type="InterPro" id="IPR018247">
    <property type="entry name" value="EF_Hand_1_Ca_BS"/>
</dbReference>
<evidence type="ECO:0000259" key="7">
    <source>
        <dbReference type="PROSITE" id="PS50222"/>
    </source>
</evidence>
<comment type="subcellular location">
    <subcellularLocation>
        <location evidence="1">Membrane</location>
        <topology evidence="1">Multi-pass membrane protein</topology>
    </subcellularLocation>
</comment>
<dbReference type="InterPro" id="IPR002048">
    <property type="entry name" value="EF_hand_dom"/>
</dbReference>
<feature type="transmembrane region" description="Helical" evidence="6">
    <location>
        <begin position="703"/>
        <end position="732"/>
    </location>
</feature>
<dbReference type="EMBL" id="LSRX01000059">
    <property type="protein sequence ID" value="OLQ11420.1"/>
    <property type="molecule type" value="Genomic_DNA"/>
</dbReference>
<feature type="transmembrane region" description="Helical" evidence="6">
    <location>
        <begin position="780"/>
        <end position="804"/>
    </location>
</feature>
<dbReference type="PROSITE" id="PS50222">
    <property type="entry name" value="EF_HAND_2"/>
    <property type="match status" value="2"/>
</dbReference>
<feature type="transmembrane region" description="Helical" evidence="6">
    <location>
        <begin position="744"/>
        <end position="768"/>
    </location>
</feature>
<dbReference type="InterPro" id="IPR012340">
    <property type="entry name" value="NA-bd_OB-fold"/>
</dbReference>
<organism evidence="8 9">
    <name type="scientific">Symbiodinium microadriaticum</name>
    <name type="common">Dinoflagellate</name>
    <name type="synonym">Zooxanthella microadriatica</name>
    <dbReference type="NCBI Taxonomy" id="2951"/>
    <lineage>
        <taxon>Eukaryota</taxon>
        <taxon>Sar</taxon>
        <taxon>Alveolata</taxon>
        <taxon>Dinophyceae</taxon>
        <taxon>Suessiales</taxon>
        <taxon>Symbiodiniaceae</taxon>
        <taxon>Symbiodinium</taxon>
    </lineage>
</organism>
<dbReference type="Pfam" id="PF13499">
    <property type="entry name" value="EF-hand_7"/>
    <property type="match status" value="1"/>
</dbReference>
<dbReference type="Proteomes" id="UP000186817">
    <property type="component" value="Unassembled WGS sequence"/>
</dbReference>
<dbReference type="InterPro" id="IPR005821">
    <property type="entry name" value="Ion_trans_dom"/>
</dbReference>
<keyword evidence="8" id="KW-0406">Ion transport</keyword>
<keyword evidence="9" id="KW-1185">Reference proteome</keyword>
<evidence type="ECO:0000256" key="5">
    <source>
        <dbReference type="ARBA" id="ARBA00023136"/>
    </source>
</evidence>
<dbReference type="InterPro" id="IPR043203">
    <property type="entry name" value="VGCC_Ca_Na"/>
</dbReference>
<dbReference type="InterPro" id="IPR027359">
    <property type="entry name" value="Volt_channel_dom_sf"/>
</dbReference>
<dbReference type="OrthoDB" id="422812at2759"/>
<dbReference type="CDD" id="cd00051">
    <property type="entry name" value="EFh"/>
    <property type="match status" value="1"/>
</dbReference>
<dbReference type="GO" id="GO:0005248">
    <property type="term" value="F:voltage-gated sodium channel activity"/>
    <property type="evidence" value="ECO:0007669"/>
    <property type="project" value="TreeGrafter"/>
</dbReference>
<name>A0A1Q9EVH1_SYMMI</name>
<keyword evidence="3" id="KW-0106">Calcium</keyword>
<dbReference type="Gene3D" id="1.10.287.70">
    <property type="match status" value="1"/>
</dbReference>
<protein>
    <submittedName>
        <fullName evidence="8">Sodium channel protein type 11 subunit alpha</fullName>
    </submittedName>
</protein>
<evidence type="ECO:0000256" key="3">
    <source>
        <dbReference type="ARBA" id="ARBA00022837"/>
    </source>
</evidence>
<evidence type="ECO:0000256" key="2">
    <source>
        <dbReference type="ARBA" id="ARBA00022692"/>
    </source>
</evidence>
<dbReference type="Gene3D" id="2.40.50.140">
    <property type="entry name" value="Nucleic acid-binding proteins"/>
    <property type="match status" value="1"/>
</dbReference>
<feature type="domain" description="EF-hand" evidence="7">
    <location>
        <begin position="872"/>
        <end position="907"/>
    </location>
</feature>
<keyword evidence="8" id="KW-0407">Ion channel</keyword>
<dbReference type="SUPFAM" id="SSF47473">
    <property type="entry name" value="EF-hand"/>
    <property type="match status" value="1"/>
</dbReference>